<comment type="caution">
    <text evidence="4">The sequence shown here is derived from an EMBL/GenBank/DDBJ whole genome shotgun (WGS) entry which is preliminary data.</text>
</comment>
<accession>A0A4R1KIJ0</accession>
<name>A0A4R1KIJ0_9FLAO</name>
<dbReference type="EMBL" id="SMGI01000007">
    <property type="protein sequence ID" value="TCK64050.1"/>
    <property type="molecule type" value="Genomic_DNA"/>
</dbReference>
<evidence type="ECO:0000313" key="4">
    <source>
        <dbReference type="EMBL" id="TCK64050.1"/>
    </source>
</evidence>
<keyword evidence="1" id="KW-0677">Repeat</keyword>
<feature type="signal peptide" evidence="2">
    <location>
        <begin position="1"/>
        <end position="19"/>
    </location>
</feature>
<evidence type="ECO:0000256" key="1">
    <source>
        <dbReference type="ARBA" id="ARBA00022737"/>
    </source>
</evidence>
<reference evidence="4 5" key="1">
    <citation type="journal article" date="2015" name="Stand. Genomic Sci.">
        <title>Genomic Encyclopedia of Bacterial and Archaeal Type Strains, Phase III: the genomes of soil and plant-associated and newly described type strains.</title>
        <authorList>
            <person name="Whitman W.B."/>
            <person name="Woyke T."/>
            <person name="Klenk H.P."/>
            <person name="Zhou Y."/>
            <person name="Lilburn T.G."/>
            <person name="Beck B.J."/>
            <person name="De Vos P."/>
            <person name="Vandamme P."/>
            <person name="Eisen J.A."/>
            <person name="Garrity G."/>
            <person name="Hugenholtz P."/>
            <person name="Kyrpides N.C."/>
        </authorList>
    </citation>
    <scope>NUCLEOTIDE SEQUENCE [LARGE SCALE GENOMIC DNA]</scope>
    <source>
        <strain evidence="4 5">CECT 8445</strain>
    </source>
</reference>
<evidence type="ECO:0000313" key="5">
    <source>
        <dbReference type="Proteomes" id="UP000295714"/>
    </source>
</evidence>
<evidence type="ECO:0000259" key="3">
    <source>
        <dbReference type="PROSITE" id="PS50825"/>
    </source>
</evidence>
<feature type="domain" description="HYR" evidence="3">
    <location>
        <begin position="187"/>
        <end position="269"/>
    </location>
</feature>
<protein>
    <recommendedName>
        <fullName evidence="3">HYR domain-containing protein</fullName>
    </recommendedName>
</protein>
<keyword evidence="2" id="KW-0732">Signal</keyword>
<sequence>MKKFYFVFFILLSFTKIFAQDSGIYESYLILDTNTNPIASEFYDLQGNASSINPDFINANLGTYQSGESLILRGAEIKTFKCVADDILNGQLEYRVYLQSASTLPVFQNVSFLNFISNDGASLCSSNSFSLQTWRNDAFNINVLSGLSSGDYYLEVFTKAEYTPSTPPNNFRFDSNGGFNYRASFRVDNPPIANCVPSLSVNLDTSGNATITTADIDNGSTDDFGISSLSLDINSFDCSDIGSPVTVTLTVTDTLGQTDTCTTNVTVNDTTAPTITAPANVTVSANASCEATGVTLGTPTTADNCGVATVTNDAPATFPLGTTTVTWTVT</sequence>
<proteinExistence type="predicted"/>
<gene>
    <name evidence="4" type="ORF">DFQ05_2743</name>
</gene>
<organism evidence="4 5">
    <name type="scientific">Winogradskyella wandonensis</name>
    <dbReference type="NCBI Taxonomy" id="1442586"/>
    <lineage>
        <taxon>Bacteria</taxon>
        <taxon>Pseudomonadati</taxon>
        <taxon>Bacteroidota</taxon>
        <taxon>Flavobacteriia</taxon>
        <taxon>Flavobacteriales</taxon>
        <taxon>Flavobacteriaceae</taxon>
        <taxon>Winogradskyella</taxon>
    </lineage>
</organism>
<evidence type="ECO:0000256" key="2">
    <source>
        <dbReference type="SAM" id="SignalP"/>
    </source>
</evidence>
<feature type="non-terminal residue" evidence="4">
    <location>
        <position position="330"/>
    </location>
</feature>
<dbReference type="InterPro" id="IPR003410">
    <property type="entry name" value="HYR_dom"/>
</dbReference>
<dbReference type="Proteomes" id="UP000295714">
    <property type="component" value="Unassembled WGS sequence"/>
</dbReference>
<keyword evidence="5" id="KW-1185">Reference proteome</keyword>
<feature type="chain" id="PRO_5020246318" description="HYR domain-containing protein" evidence="2">
    <location>
        <begin position="20"/>
        <end position="330"/>
    </location>
</feature>
<dbReference type="PROSITE" id="PS50825">
    <property type="entry name" value="HYR"/>
    <property type="match status" value="1"/>
</dbReference>
<dbReference type="AlphaFoldDB" id="A0A4R1KIJ0"/>